<dbReference type="KEGG" id="ace:Acel_1838"/>
<dbReference type="EMBL" id="CP000481">
    <property type="protein sequence ID" value="ABK53610.1"/>
    <property type="molecule type" value="Genomic_DNA"/>
</dbReference>
<reference evidence="3 4" key="1">
    <citation type="journal article" date="2009" name="Genome Res.">
        <title>Complete genome of the cellulolytic thermophile Acidothermus cellulolyticus 11B provides insights into its ecophysiological and evolutionary adaptations.</title>
        <authorList>
            <person name="Barabote R.D."/>
            <person name="Xie G."/>
            <person name="Leu D.H."/>
            <person name="Normand P."/>
            <person name="Necsulea A."/>
            <person name="Daubin V."/>
            <person name="Medigue C."/>
            <person name="Adney W.S."/>
            <person name="Xu X.C."/>
            <person name="Lapidus A."/>
            <person name="Parales R.E."/>
            <person name="Detter C."/>
            <person name="Pujic P."/>
            <person name="Bruce D."/>
            <person name="Lavire C."/>
            <person name="Challacombe J.F."/>
            <person name="Brettin T.S."/>
            <person name="Berry A.M."/>
        </authorList>
    </citation>
    <scope>NUCLEOTIDE SEQUENCE [LARGE SCALE GENOMIC DNA]</scope>
    <source>
        <strain evidence="4">ATCC 43068 / DSM 8971 / 11B</strain>
    </source>
</reference>
<keyword evidence="2" id="KW-1133">Transmembrane helix</keyword>
<dbReference type="Proteomes" id="UP000008221">
    <property type="component" value="Chromosome"/>
</dbReference>
<keyword evidence="2" id="KW-0812">Transmembrane</keyword>
<proteinExistence type="predicted"/>
<organism evidence="3 4">
    <name type="scientific">Acidothermus cellulolyticus (strain ATCC 43068 / DSM 8971 / 11B)</name>
    <dbReference type="NCBI Taxonomy" id="351607"/>
    <lineage>
        <taxon>Bacteria</taxon>
        <taxon>Bacillati</taxon>
        <taxon>Actinomycetota</taxon>
        <taxon>Actinomycetes</taxon>
        <taxon>Acidothermales</taxon>
        <taxon>Acidothermaceae</taxon>
        <taxon>Acidothermus</taxon>
    </lineage>
</organism>
<feature type="region of interest" description="Disordered" evidence="1">
    <location>
        <begin position="122"/>
        <end position="179"/>
    </location>
</feature>
<dbReference type="HOGENOM" id="CLU_1500396_0_0_11"/>
<dbReference type="AlphaFoldDB" id="A0LW00"/>
<dbReference type="NCBIfam" id="TIGR03544">
    <property type="entry name" value="DivI1A_domain"/>
    <property type="match status" value="1"/>
</dbReference>
<name>A0LW00_ACIC1</name>
<evidence type="ECO:0000256" key="1">
    <source>
        <dbReference type="SAM" id="MobiDB-lite"/>
    </source>
</evidence>
<protein>
    <recommendedName>
        <fullName evidence="5">DivIVA domain-containing protein</fullName>
    </recommendedName>
</protein>
<feature type="compositionally biased region" description="Low complexity" evidence="1">
    <location>
        <begin position="122"/>
        <end position="137"/>
    </location>
</feature>
<dbReference type="eggNOG" id="COG3599">
    <property type="taxonomic scope" value="Bacteria"/>
</dbReference>
<sequence length="179" mass="19016">MRRRRRVGSADSMSRRHSWHHRRVLILEIVVILAVVFAVSAVAAGYGGGLTRFHPDWPGRGLPEGRPIRAEDLDAVRFSLAFRGYRMAEVDEVIDRLRHALAERDAVLERLGVDLAAELGAGQPAPPSAAESAAAAGGHDGGSETEVAAAEPVDGDFAHASDSGAATATWQSDRSTDAS</sequence>
<feature type="transmembrane region" description="Helical" evidence="2">
    <location>
        <begin position="24"/>
        <end position="46"/>
    </location>
</feature>
<keyword evidence="2" id="KW-0472">Membrane</keyword>
<accession>A0LW00</accession>
<evidence type="ECO:0000313" key="3">
    <source>
        <dbReference type="EMBL" id="ABK53610.1"/>
    </source>
</evidence>
<keyword evidence="4" id="KW-1185">Reference proteome</keyword>
<evidence type="ECO:0000313" key="4">
    <source>
        <dbReference type="Proteomes" id="UP000008221"/>
    </source>
</evidence>
<gene>
    <name evidence="3" type="ordered locus">Acel_1838</name>
</gene>
<dbReference type="InterPro" id="IPR019933">
    <property type="entry name" value="DivIVA_domain"/>
</dbReference>
<evidence type="ECO:0000256" key="2">
    <source>
        <dbReference type="SAM" id="Phobius"/>
    </source>
</evidence>
<evidence type="ECO:0008006" key="5">
    <source>
        <dbReference type="Google" id="ProtNLM"/>
    </source>
</evidence>
<dbReference type="STRING" id="351607.Acel_1838"/>
<feature type="compositionally biased region" description="Polar residues" evidence="1">
    <location>
        <begin position="164"/>
        <end position="173"/>
    </location>
</feature>
<dbReference type="InParanoid" id="A0LW00"/>
<dbReference type="Gene3D" id="6.10.250.660">
    <property type="match status" value="1"/>
</dbReference>